<dbReference type="Gene3D" id="3.40.50.12780">
    <property type="entry name" value="N-terminal domain of ligase-like"/>
    <property type="match status" value="1"/>
</dbReference>
<dbReference type="EMBL" id="MK072066">
    <property type="protein sequence ID" value="AYV77692.1"/>
    <property type="molecule type" value="Genomic_DNA"/>
</dbReference>
<sequence>MAYMGLLRFQNVAVVKQLKKAIIRDHIAEAKTAPAYKHIWKGCKSFDHADLPVVNKSSLHVGFPELIDRLPGNITLAEFRTMNILKTSGSTTGVPSAIPVSEKDIMMTRNYYSILASISNGLFPTKYWYLNLFPIVNSSTGVMSEQIVPDEFRLGRSNADPIKAVNIIQEAMDNKKLFKSSLIIGGLPILHLELINHLKKTGNTTMLKYLHGNAICLYGGESPTVTEKLQMYQYYKQVISVYGSTELGPRLGFSSEVNMVIDLVFENSEILKQIDPHATNSPCTFMYDGYLNHFEVIEGSLVNTPIIPQTEPKIKWDQDDYSKLKNPGEIINILKSNQEEIYKMLGEKDAKYGTKLSSVFREMLNKDGKYSRLIDYYGIMLFYGRKGILYGGANLDGVFANNVFNDLKAEYKEIDHFALYKSVNHDEKTELSSKSYSGLRLDILIDGRMGTEMKYDKLKERVVECLRKHHSEFDKIYSYYEHLNEVDTVKSNIKLWVFNGNSPMHDRSLKSAKRNFIVKDIDKKYSKLAIIV</sequence>
<evidence type="ECO:0000313" key="1">
    <source>
        <dbReference type="EMBL" id="AYV77692.1"/>
    </source>
</evidence>
<proteinExistence type="predicted"/>
<reference evidence="1" key="1">
    <citation type="submission" date="2018-10" db="EMBL/GenBank/DDBJ databases">
        <title>Hidden diversity of soil giant viruses.</title>
        <authorList>
            <person name="Schulz F."/>
            <person name="Alteio L."/>
            <person name="Goudeau D."/>
            <person name="Ryan E.M."/>
            <person name="Malmstrom R.R."/>
            <person name="Blanchard J."/>
            <person name="Woyke T."/>
        </authorList>
    </citation>
    <scope>NUCLEOTIDE SEQUENCE</scope>
    <source>
        <strain evidence="1">EDV1</strain>
    </source>
</reference>
<name>A0A3G4ZRZ8_9VIRU</name>
<accession>A0A3G4ZRZ8</accession>
<gene>
    <name evidence="1" type="ORF">Edafosvirus1_23</name>
</gene>
<protein>
    <submittedName>
        <fullName evidence="1">Arylamine N-acetyltransferase</fullName>
    </submittedName>
</protein>
<dbReference type="GO" id="GO:0016740">
    <property type="term" value="F:transferase activity"/>
    <property type="evidence" value="ECO:0007669"/>
    <property type="project" value="UniProtKB-KW"/>
</dbReference>
<keyword evidence="1" id="KW-0808">Transferase</keyword>
<organism evidence="1">
    <name type="scientific">Edafosvirus sp</name>
    <dbReference type="NCBI Taxonomy" id="2487765"/>
    <lineage>
        <taxon>Viruses</taxon>
        <taxon>Varidnaviria</taxon>
        <taxon>Bamfordvirae</taxon>
        <taxon>Nucleocytoviricota</taxon>
        <taxon>Megaviricetes</taxon>
        <taxon>Imitervirales</taxon>
        <taxon>Mimiviridae</taxon>
        <taxon>Klosneuvirinae</taxon>
    </lineage>
</organism>
<dbReference type="InterPro" id="IPR042099">
    <property type="entry name" value="ANL_N_sf"/>
</dbReference>